<organism evidence="2 3">
    <name type="scientific">Mycolicibacterium sphagni</name>
    <dbReference type="NCBI Taxonomy" id="1786"/>
    <lineage>
        <taxon>Bacteria</taxon>
        <taxon>Bacillati</taxon>
        <taxon>Actinomycetota</taxon>
        <taxon>Actinomycetes</taxon>
        <taxon>Mycobacteriales</taxon>
        <taxon>Mycobacteriaceae</taxon>
        <taxon>Mycolicibacterium</taxon>
    </lineage>
</organism>
<proteinExistence type="predicted"/>
<evidence type="ECO:0000313" key="2">
    <source>
        <dbReference type="EMBL" id="NTY63427.1"/>
    </source>
</evidence>
<feature type="signal peptide" evidence="1">
    <location>
        <begin position="1"/>
        <end position="27"/>
    </location>
</feature>
<keyword evidence="3" id="KW-1185">Reference proteome</keyword>
<keyword evidence="1" id="KW-0732">Signal</keyword>
<dbReference type="Proteomes" id="UP000708347">
    <property type="component" value="Unassembled WGS sequence"/>
</dbReference>
<accession>A0ABX2K377</accession>
<evidence type="ECO:0000313" key="3">
    <source>
        <dbReference type="Proteomes" id="UP000708347"/>
    </source>
</evidence>
<name>A0ABX2K377_9MYCO</name>
<comment type="caution">
    <text evidence="2">The sequence shown here is derived from an EMBL/GenBank/DDBJ whole genome shotgun (WGS) entry which is preliminary data.</text>
</comment>
<feature type="chain" id="PRO_5046679109" description="DUF732 domain-containing protein" evidence="1">
    <location>
        <begin position="28"/>
        <end position="59"/>
    </location>
</feature>
<protein>
    <recommendedName>
        <fullName evidence="4">DUF732 domain-containing protein</fullName>
    </recommendedName>
</protein>
<reference evidence="2 3" key="1">
    <citation type="submission" date="2019-05" db="EMBL/GenBank/DDBJ databases">
        <title>Mycolicibacterium sphagni ENV482 genome assembly.</title>
        <authorList>
            <person name="Chen W."/>
            <person name="Faulkner N.W."/>
            <person name="Hyman M.R."/>
        </authorList>
    </citation>
    <scope>NUCLEOTIDE SEQUENCE [LARGE SCALE GENOMIC DNA]</scope>
    <source>
        <strain evidence="2 3">ENV482</strain>
    </source>
</reference>
<dbReference type="RefSeq" id="WP_174401039.1">
    <property type="nucleotide sequence ID" value="NZ_VBSB01000035.1"/>
</dbReference>
<evidence type="ECO:0000256" key="1">
    <source>
        <dbReference type="SAM" id="SignalP"/>
    </source>
</evidence>
<gene>
    <name evidence="2" type="ORF">FEG63_28285</name>
</gene>
<dbReference type="EMBL" id="VBSB01000035">
    <property type="protein sequence ID" value="NTY63427.1"/>
    <property type="molecule type" value="Genomic_DNA"/>
</dbReference>
<evidence type="ECO:0008006" key="4">
    <source>
        <dbReference type="Google" id="ProtNLM"/>
    </source>
</evidence>
<sequence>MVTAIRSLAAVVLFIGAAAGLAVPATADRPMEGSYSSSEVGLPSATWTALQCNQFGVCR</sequence>